<sequence length="329" mass="37975">MTDCFLPEEIMVCILTRLPVKTIIRFKSVCKSWLELLSTREFVKMHQGQFSANPKNQSAILYHVDELRSSTTCLLNIDSNENQKPTTTTILDYPFPVNNSMMLFVGCINGLICMGFRGIGVREGFVLWNPVMKLFKIVREPINESLEFGYVNEGFGYDAECDDFKVVRIVSLENESTRVEVYSSDSDSWIIIEPLGFRFKALNFLNTVIVNGNPYWYAHVYENGRIFCLVWFDVAKLVFKFVPLQTIIGEMEHRKSKFVDWNGALGVIVFCAENDDESVVRSVDVWLFDDGDHIWRKKHTLRPNQKILRFLNNGKSLCLKNEKSVCVRS</sequence>
<protein>
    <recommendedName>
        <fullName evidence="1">F-box domain-containing protein</fullName>
    </recommendedName>
</protein>
<dbReference type="AlphaFoldDB" id="A0ABD3DND6"/>
<name>A0ABD3DND6_9LAMI</name>
<feature type="domain" description="F-box" evidence="1">
    <location>
        <begin position="1"/>
        <end position="45"/>
    </location>
</feature>
<dbReference type="SMART" id="SM00256">
    <property type="entry name" value="FBOX"/>
    <property type="match status" value="1"/>
</dbReference>
<dbReference type="Proteomes" id="UP001632038">
    <property type="component" value="Unassembled WGS sequence"/>
</dbReference>
<dbReference type="SUPFAM" id="SSF81383">
    <property type="entry name" value="F-box domain"/>
    <property type="match status" value="1"/>
</dbReference>
<evidence type="ECO:0000313" key="2">
    <source>
        <dbReference type="EMBL" id="KAL3642370.1"/>
    </source>
</evidence>
<organism evidence="2 3">
    <name type="scientific">Castilleja foliolosa</name>
    <dbReference type="NCBI Taxonomy" id="1961234"/>
    <lineage>
        <taxon>Eukaryota</taxon>
        <taxon>Viridiplantae</taxon>
        <taxon>Streptophyta</taxon>
        <taxon>Embryophyta</taxon>
        <taxon>Tracheophyta</taxon>
        <taxon>Spermatophyta</taxon>
        <taxon>Magnoliopsida</taxon>
        <taxon>eudicotyledons</taxon>
        <taxon>Gunneridae</taxon>
        <taxon>Pentapetalae</taxon>
        <taxon>asterids</taxon>
        <taxon>lamiids</taxon>
        <taxon>Lamiales</taxon>
        <taxon>Orobanchaceae</taxon>
        <taxon>Pedicularideae</taxon>
        <taxon>Castillejinae</taxon>
        <taxon>Castilleja</taxon>
    </lineage>
</organism>
<dbReference type="PROSITE" id="PS50181">
    <property type="entry name" value="FBOX"/>
    <property type="match status" value="1"/>
</dbReference>
<dbReference type="InterPro" id="IPR013187">
    <property type="entry name" value="F-box-assoc_dom_typ3"/>
</dbReference>
<dbReference type="InterPro" id="IPR017451">
    <property type="entry name" value="F-box-assoc_interact_dom"/>
</dbReference>
<dbReference type="Gene3D" id="1.20.1280.50">
    <property type="match status" value="1"/>
</dbReference>
<evidence type="ECO:0000313" key="3">
    <source>
        <dbReference type="Proteomes" id="UP001632038"/>
    </source>
</evidence>
<comment type="caution">
    <text evidence="2">The sequence shown here is derived from an EMBL/GenBank/DDBJ whole genome shotgun (WGS) entry which is preliminary data.</text>
</comment>
<gene>
    <name evidence="2" type="ORF">CASFOL_013185</name>
</gene>
<dbReference type="CDD" id="cd22157">
    <property type="entry name" value="F-box_AtFBW1-like"/>
    <property type="match status" value="1"/>
</dbReference>
<keyword evidence="3" id="KW-1185">Reference proteome</keyword>
<dbReference type="InterPro" id="IPR001810">
    <property type="entry name" value="F-box_dom"/>
</dbReference>
<evidence type="ECO:0000259" key="1">
    <source>
        <dbReference type="PROSITE" id="PS50181"/>
    </source>
</evidence>
<dbReference type="InterPro" id="IPR036047">
    <property type="entry name" value="F-box-like_dom_sf"/>
</dbReference>
<dbReference type="InterPro" id="IPR050796">
    <property type="entry name" value="SCF_F-box_component"/>
</dbReference>
<reference evidence="3" key="1">
    <citation type="journal article" date="2024" name="IScience">
        <title>Strigolactones Initiate the Formation of Haustorium-like Structures in Castilleja.</title>
        <authorList>
            <person name="Buerger M."/>
            <person name="Peterson D."/>
            <person name="Chory J."/>
        </authorList>
    </citation>
    <scope>NUCLEOTIDE SEQUENCE [LARGE SCALE GENOMIC DNA]</scope>
</reference>
<dbReference type="Pfam" id="PF08268">
    <property type="entry name" value="FBA_3"/>
    <property type="match status" value="1"/>
</dbReference>
<dbReference type="PANTHER" id="PTHR31672">
    <property type="entry name" value="BNACNNG10540D PROTEIN"/>
    <property type="match status" value="1"/>
</dbReference>
<dbReference type="PANTHER" id="PTHR31672:SF13">
    <property type="entry name" value="F-BOX PROTEIN CPR30-LIKE"/>
    <property type="match status" value="1"/>
</dbReference>
<dbReference type="Pfam" id="PF00646">
    <property type="entry name" value="F-box"/>
    <property type="match status" value="1"/>
</dbReference>
<proteinExistence type="predicted"/>
<dbReference type="EMBL" id="JAVIJP010000016">
    <property type="protein sequence ID" value="KAL3642370.1"/>
    <property type="molecule type" value="Genomic_DNA"/>
</dbReference>
<dbReference type="NCBIfam" id="TIGR01640">
    <property type="entry name" value="F_box_assoc_1"/>
    <property type="match status" value="1"/>
</dbReference>
<accession>A0ABD3DND6</accession>